<keyword evidence="5 6" id="KW-0720">Serine protease</keyword>
<evidence type="ECO:0000259" key="9">
    <source>
        <dbReference type="Pfam" id="PF00082"/>
    </source>
</evidence>
<dbReference type="Pfam" id="PF18962">
    <property type="entry name" value="Por_Secre_tail"/>
    <property type="match status" value="1"/>
</dbReference>
<dbReference type="PROSITE" id="PS51892">
    <property type="entry name" value="SUBTILASE"/>
    <property type="match status" value="1"/>
</dbReference>
<feature type="signal peptide" evidence="8">
    <location>
        <begin position="1"/>
        <end position="18"/>
    </location>
</feature>
<organism evidence="11 12">
    <name type="scientific">Sungkyunkwania multivorans</name>
    <dbReference type="NCBI Taxonomy" id="1173618"/>
    <lineage>
        <taxon>Bacteria</taxon>
        <taxon>Pseudomonadati</taxon>
        <taxon>Bacteroidota</taxon>
        <taxon>Flavobacteriia</taxon>
        <taxon>Flavobacteriales</taxon>
        <taxon>Flavobacteriaceae</taxon>
        <taxon>Sungkyunkwania</taxon>
    </lineage>
</organism>
<dbReference type="RefSeq" id="WP_386403965.1">
    <property type="nucleotide sequence ID" value="NZ_JBHTJH010000004.1"/>
</dbReference>
<dbReference type="PANTHER" id="PTHR43806:SF67">
    <property type="entry name" value="EGF-LIKE DOMAIN-CONTAINING PROTEIN"/>
    <property type="match status" value="1"/>
</dbReference>
<dbReference type="PIRSF" id="PIRSF037903">
    <property type="entry name" value="Subtilisin_rel_GFO_2223"/>
    <property type="match status" value="1"/>
</dbReference>
<keyword evidence="12" id="KW-1185">Reference proteome</keyword>
<dbReference type="PROSITE" id="PS00138">
    <property type="entry name" value="SUBTILASE_SER"/>
    <property type="match status" value="1"/>
</dbReference>
<feature type="chain" id="PRO_5046164967" evidence="8">
    <location>
        <begin position="19"/>
        <end position="537"/>
    </location>
</feature>
<feature type="domain" description="Peptidase S8/S53" evidence="9">
    <location>
        <begin position="169"/>
        <end position="442"/>
    </location>
</feature>
<evidence type="ECO:0000256" key="7">
    <source>
        <dbReference type="RuleBase" id="RU003355"/>
    </source>
</evidence>
<evidence type="ECO:0000256" key="6">
    <source>
        <dbReference type="PROSITE-ProRule" id="PRU01240"/>
    </source>
</evidence>
<dbReference type="InterPro" id="IPR026444">
    <property type="entry name" value="Secre_tail"/>
</dbReference>
<evidence type="ECO:0000256" key="4">
    <source>
        <dbReference type="ARBA" id="ARBA00022801"/>
    </source>
</evidence>
<evidence type="ECO:0000256" key="2">
    <source>
        <dbReference type="ARBA" id="ARBA00022670"/>
    </source>
</evidence>
<gene>
    <name evidence="11" type="ORF">ACFQ1M_03555</name>
</gene>
<feature type="active site" description="Charge relay system" evidence="6">
    <location>
        <position position="396"/>
    </location>
</feature>
<dbReference type="InterPro" id="IPR050131">
    <property type="entry name" value="Peptidase_S8_subtilisin-like"/>
</dbReference>
<dbReference type="SUPFAM" id="SSF52743">
    <property type="entry name" value="Subtilisin-like"/>
    <property type="match status" value="1"/>
</dbReference>
<feature type="active site" description="Charge relay system" evidence="6">
    <location>
        <position position="177"/>
    </location>
</feature>
<evidence type="ECO:0000259" key="10">
    <source>
        <dbReference type="Pfam" id="PF18962"/>
    </source>
</evidence>
<dbReference type="PANTHER" id="PTHR43806">
    <property type="entry name" value="PEPTIDASE S8"/>
    <property type="match status" value="1"/>
</dbReference>
<keyword evidence="3 8" id="KW-0732">Signal</keyword>
<evidence type="ECO:0000256" key="8">
    <source>
        <dbReference type="SAM" id="SignalP"/>
    </source>
</evidence>
<sequence length="537" mass="57997">MMKHVLYLLLLFTFTTIAQEHALVYFTDKPNVADALANPNTILTQEAIDRKALHGVPIDERDVPMNNTYVANIAALPNIELKARLRWFNAVHVIGTQAAIDALASLGYVDSVYYFDRSLNPSSRSVISEFQDLHLRKLETSVIYNYGNTNTQITMINVHKLHEADYTANGMVIAVLDSGFPNVDTMGAFQQMRDNGNYLGGYDYVNRTPNIFAYTGNNHGTLVLSDMAGFIQDQFVGTAPDAAYYLFRTEDAGSETPVEESYWVEAAARADSLGVDVINTSLGYSTFDEAKYNYTTADMDGNTAIITKGANVAIEKGVLVVNSAGNSGGSPWGIITAPADGNVFTVGAVDAAGNYASFSSRGPTADGRVKPDVMAMGASAAIIDQNNIITSANGTSFSSPIMAGAVACLWQADPGKTNLEIMQLLREQSSMFGSPTDQMGYGIPNLELAMNVLGVASVPFQKLSITPNPVANKFQVLLGTVASSARIQIYSVLGKQLVDRMVTTSDNTIDIATFTKGMYLAKITTAKKEQTFKLIKQ</sequence>
<dbReference type="InterPro" id="IPR017317">
    <property type="entry name" value="Pept_S8_subtilisin_bacteroid-2"/>
</dbReference>
<protein>
    <submittedName>
        <fullName evidence="11">S8 family serine peptidase</fullName>
    </submittedName>
</protein>
<comment type="similarity">
    <text evidence="1 6 7">Belongs to the peptidase S8 family.</text>
</comment>
<keyword evidence="2 6" id="KW-0645">Protease</keyword>
<comment type="caution">
    <text evidence="11">The sequence shown here is derived from an EMBL/GenBank/DDBJ whole genome shotgun (WGS) entry which is preliminary data.</text>
</comment>
<dbReference type="InterPro" id="IPR015500">
    <property type="entry name" value="Peptidase_S8_subtilisin-rel"/>
</dbReference>
<feature type="active site" description="Charge relay system" evidence="6">
    <location>
        <position position="219"/>
    </location>
</feature>
<evidence type="ECO:0000313" key="12">
    <source>
        <dbReference type="Proteomes" id="UP001596978"/>
    </source>
</evidence>
<reference evidence="12" key="1">
    <citation type="journal article" date="2019" name="Int. J. Syst. Evol. Microbiol.">
        <title>The Global Catalogue of Microorganisms (GCM) 10K type strain sequencing project: providing services to taxonomists for standard genome sequencing and annotation.</title>
        <authorList>
            <consortium name="The Broad Institute Genomics Platform"/>
            <consortium name="The Broad Institute Genome Sequencing Center for Infectious Disease"/>
            <person name="Wu L."/>
            <person name="Ma J."/>
        </authorList>
    </citation>
    <scope>NUCLEOTIDE SEQUENCE [LARGE SCALE GENOMIC DNA]</scope>
    <source>
        <strain evidence="12">CCUG 62952</strain>
    </source>
</reference>
<dbReference type="Gene3D" id="3.40.50.200">
    <property type="entry name" value="Peptidase S8/S53 domain"/>
    <property type="match status" value="1"/>
</dbReference>
<name>A0ABW3CVS0_9FLAO</name>
<accession>A0ABW3CVS0</accession>
<evidence type="ECO:0000256" key="3">
    <source>
        <dbReference type="ARBA" id="ARBA00022729"/>
    </source>
</evidence>
<feature type="domain" description="Secretion system C-terminal sorting" evidence="10">
    <location>
        <begin position="467"/>
        <end position="535"/>
    </location>
</feature>
<dbReference type="InterPro" id="IPR000209">
    <property type="entry name" value="Peptidase_S8/S53_dom"/>
</dbReference>
<dbReference type="CDD" id="cd07493">
    <property type="entry name" value="Peptidases_S8_9"/>
    <property type="match status" value="1"/>
</dbReference>
<evidence type="ECO:0000256" key="5">
    <source>
        <dbReference type="ARBA" id="ARBA00022825"/>
    </source>
</evidence>
<dbReference type="EMBL" id="JBHTJH010000004">
    <property type="protein sequence ID" value="MFD0861270.1"/>
    <property type="molecule type" value="Genomic_DNA"/>
</dbReference>
<dbReference type="Pfam" id="PF00082">
    <property type="entry name" value="Peptidase_S8"/>
    <property type="match status" value="1"/>
</dbReference>
<dbReference type="InterPro" id="IPR023828">
    <property type="entry name" value="Peptidase_S8_Ser-AS"/>
</dbReference>
<dbReference type="NCBIfam" id="TIGR04183">
    <property type="entry name" value="Por_Secre_tail"/>
    <property type="match status" value="1"/>
</dbReference>
<dbReference type="InterPro" id="IPR023827">
    <property type="entry name" value="Peptidase_S8_Asp-AS"/>
</dbReference>
<dbReference type="InterPro" id="IPR036852">
    <property type="entry name" value="Peptidase_S8/S53_dom_sf"/>
</dbReference>
<evidence type="ECO:0000313" key="11">
    <source>
        <dbReference type="EMBL" id="MFD0861270.1"/>
    </source>
</evidence>
<dbReference type="PROSITE" id="PS00136">
    <property type="entry name" value="SUBTILASE_ASP"/>
    <property type="match status" value="1"/>
</dbReference>
<evidence type="ECO:0000256" key="1">
    <source>
        <dbReference type="ARBA" id="ARBA00011073"/>
    </source>
</evidence>
<proteinExistence type="inferred from homology"/>
<keyword evidence="4 6" id="KW-0378">Hydrolase</keyword>
<dbReference type="Proteomes" id="UP001596978">
    <property type="component" value="Unassembled WGS sequence"/>
</dbReference>
<dbReference type="PRINTS" id="PR00723">
    <property type="entry name" value="SUBTILISIN"/>
</dbReference>